<feature type="region of interest" description="Disordered" evidence="1">
    <location>
        <begin position="79"/>
        <end position="102"/>
    </location>
</feature>
<reference evidence="2 3" key="1">
    <citation type="submission" date="2024-01" db="EMBL/GenBank/DDBJ databases">
        <title>Genome assemblies of Stephania.</title>
        <authorList>
            <person name="Yang L."/>
        </authorList>
    </citation>
    <scope>NUCLEOTIDE SEQUENCE [LARGE SCALE GENOMIC DNA]</scope>
    <source>
        <strain evidence="2">JXDWG</strain>
        <tissue evidence="2">Leaf</tissue>
    </source>
</reference>
<feature type="compositionally biased region" description="Basic and acidic residues" evidence="1">
    <location>
        <begin position="91"/>
        <end position="102"/>
    </location>
</feature>
<organism evidence="2 3">
    <name type="scientific">Stephania cephalantha</name>
    <dbReference type="NCBI Taxonomy" id="152367"/>
    <lineage>
        <taxon>Eukaryota</taxon>
        <taxon>Viridiplantae</taxon>
        <taxon>Streptophyta</taxon>
        <taxon>Embryophyta</taxon>
        <taxon>Tracheophyta</taxon>
        <taxon>Spermatophyta</taxon>
        <taxon>Magnoliopsida</taxon>
        <taxon>Ranunculales</taxon>
        <taxon>Menispermaceae</taxon>
        <taxon>Menispermoideae</taxon>
        <taxon>Cissampelideae</taxon>
        <taxon>Stephania</taxon>
    </lineage>
</organism>
<feature type="compositionally biased region" description="Polar residues" evidence="1">
    <location>
        <begin position="79"/>
        <end position="90"/>
    </location>
</feature>
<gene>
    <name evidence="2" type="ORF">Scep_009801</name>
</gene>
<keyword evidence="3" id="KW-1185">Reference proteome</keyword>
<name>A0AAP0JUW0_9MAGN</name>
<evidence type="ECO:0000313" key="3">
    <source>
        <dbReference type="Proteomes" id="UP001419268"/>
    </source>
</evidence>
<evidence type="ECO:0000256" key="1">
    <source>
        <dbReference type="SAM" id="MobiDB-lite"/>
    </source>
</evidence>
<evidence type="ECO:0000313" key="2">
    <source>
        <dbReference type="EMBL" id="KAK9140120.1"/>
    </source>
</evidence>
<dbReference type="Proteomes" id="UP001419268">
    <property type="component" value="Unassembled WGS sequence"/>
</dbReference>
<comment type="caution">
    <text evidence="2">The sequence shown here is derived from an EMBL/GenBank/DDBJ whole genome shotgun (WGS) entry which is preliminary data.</text>
</comment>
<protein>
    <submittedName>
        <fullName evidence="2">Uncharacterized protein</fullName>
    </submittedName>
</protein>
<proteinExistence type="predicted"/>
<dbReference type="AlphaFoldDB" id="A0AAP0JUW0"/>
<dbReference type="EMBL" id="JBBNAG010000004">
    <property type="protein sequence ID" value="KAK9140120.1"/>
    <property type="molecule type" value="Genomic_DNA"/>
</dbReference>
<accession>A0AAP0JUW0</accession>
<sequence length="173" mass="19585">MFDSRFNNNHVHSLQPIREQYGGNMVAFASRKYATRSLPAFVANKTYTITSFTLVQCLSLKSTFAKSYWKRDGCASCSETPASSVSTDKTAPSEHRPGGLSELREDLRGVEQEFEVAESWYRLGIAFIEGTLSISAAVRVWTAGRGVRRWQRLRDRSTFIKVYCDRGMPLAQR</sequence>